<comment type="caution">
    <text evidence="1">The sequence shown here is derived from an EMBL/GenBank/DDBJ whole genome shotgun (WGS) entry which is preliminary data.</text>
</comment>
<evidence type="ECO:0000313" key="2">
    <source>
        <dbReference type="Proteomes" id="UP001141806"/>
    </source>
</evidence>
<dbReference type="AlphaFoldDB" id="A0A9Q0KND3"/>
<evidence type="ECO:0000313" key="1">
    <source>
        <dbReference type="EMBL" id="KAJ4973763.1"/>
    </source>
</evidence>
<reference evidence="1" key="1">
    <citation type="journal article" date="2023" name="Plant J.">
        <title>The genome of the king protea, Protea cynaroides.</title>
        <authorList>
            <person name="Chang J."/>
            <person name="Duong T.A."/>
            <person name="Schoeman C."/>
            <person name="Ma X."/>
            <person name="Roodt D."/>
            <person name="Barker N."/>
            <person name="Li Z."/>
            <person name="Van de Peer Y."/>
            <person name="Mizrachi E."/>
        </authorList>
    </citation>
    <scope>NUCLEOTIDE SEQUENCE</scope>
    <source>
        <tissue evidence="1">Young leaves</tissue>
    </source>
</reference>
<dbReference type="Proteomes" id="UP001141806">
    <property type="component" value="Unassembled WGS sequence"/>
</dbReference>
<dbReference type="OrthoDB" id="1246837at2759"/>
<keyword evidence="2" id="KW-1185">Reference proteome</keyword>
<proteinExistence type="predicted"/>
<name>A0A9Q0KND3_9MAGN</name>
<gene>
    <name evidence="1" type="ORF">NE237_006937</name>
</gene>
<protein>
    <submittedName>
        <fullName evidence="1">Uncharacterized protein</fullName>
    </submittedName>
</protein>
<accession>A0A9Q0KND3</accession>
<organism evidence="1 2">
    <name type="scientific">Protea cynaroides</name>
    <dbReference type="NCBI Taxonomy" id="273540"/>
    <lineage>
        <taxon>Eukaryota</taxon>
        <taxon>Viridiplantae</taxon>
        <taxon>Streptophyta</taxon>
        <taxon>Embryophyta</taxon>
        <taxon>Tracheophyta</taxon>
        <taxon>Spermatophyta</taxon>
        <taxon>Magnoliopsida</taxon>
        <taxon>Proteales</taxon>
        <taxon>Proteaceae</taxon>
        <taxon>Protea</taxon>
    </lineage>
</organism>
<dbReference type="EMBL" id="JAMYWD010000004">
    <property type="protein sequence ID" value="KAJ4973763.1"/>
    <property type="molecule type" value="Genomic_DNA"/>
</dbReference>
<sequence>MEKKTQKIFNYGYKQHAKHHAKHHEKHQHGLYVTSDFHNYIICEETKPACQDIEDAINHNHHHHHTYERTYGEKPVQRTGDQRAWVVKEYVHFCDENVDVEADEFIKKKHKNDIELSKFMSFKGL</sequence>